<name>A0ABT6H0B1_9BACI</name>
<protein>
    <submittedName>
        <fullName evidence="3">Sporulation protein YpjB</fullName>
    </submittedName>
</protein>
<keyword evidence="1" id="KW-0472">Membrane</keyword>
<evidence type="ECO:0000313" key="3">
    <source>
        <dbReference type="EMBL" id="MDG5752789.1"/>
    </source>
</evidence>
<dbReference type="Pfam" id="PF09577">
    <property type="entry name" value="Spore_YpjB"/>
    <property type="match status" value="1"/>
</dbReference>
<accession>A0ABT6H0B1</accession>
<keyword evidence="4" id="KW-1185">Reference proteome</keyword>
<organism evidence="3 4">
    <name type="scientific">Ectobacillus antri</name>
    <dbReference type="NCBI Taxonomy" id="2486280"/>
    <lineage>
        <taxon>Bacteria</taxon>
        <taxon>Bacillati</taxon>
        <taxon>Bacillota</taxon>
        <taxon>Bacilli</taxon>
        <taxon>Bacillales</taxon>
        <taxon>Bacillaceae</taxon>
        <taxon>Ectobacillus</taxon>
    </lineage>
</organism>
<sequence length="249" mass="28580">MKKIIICMVWLIILIAPLHAAAEDEINHLLDESWQLVKQQEYDKARQILLYASQQQIHAKLPQHVQVISTAYNKAIETMGDVVSQQEVESDMLALRLVIDAESSHFQPLWLSRETVVMSAFDRIEKANYAENNELFRAAINEFLYEMNIIYPSLLVDLPKGEVKRLEKHFAYLEDVKTVMANASGKQQLSTIKHDVQQVFQYPKTDVLAGSTIWVMVATGLIIIATLTYVGFRKYKGEQEKKRRKSKNG</sequence>
<evidence type="ECO:0000256" key="2">
    <source>
        <dbReference type="SAM" id="SignalP"/>
    </source>
</evidence>
<evidence type="ECO:0000313" key="4">
    <source>
        <dbReference type="Proteomes" id="UP001218246"/>
    </source>
</evidence>
<reference evidence="3 4" key="1">
    <citation type="submission" date="2023-04" db="EMBL/GenBank/DDBJ databases">
        <title>Ectobacillus antri isolated from activated sludge.</title>
        <authorList>
            <person name="Yan P."/>
            <person name="Liu X."/>
        </authorList>
    </citation>
    <scope>NUCLEOTIDE SEQUENCE [LARGE SCALE GENOMIC DNA]</scope>
    <source>
        <strain evidence="3 4">C18H</strain>
    </source>
</reference>
<comment type="caution">
    <text evidence="3">The sequence shown here is derived from an EMBL/GenBank/DDBJ whole genome shotgun (WGS) entry which is preliminary data.</text>
</comment>
<dbReference type="Proteomes" id="UP001218246">
    <property type="component" value="Unassembled WGS sequence"/>
</dbReference>
<keyword evidence="1" id="KW-1133">Transmembrane helix</keyword>
<keyword evidence="2" id="KW-0732">Signal</keyword>
<gene>
    <name evidence="3" type="ORF">P6P90_02075</name>
</gene>
<feature type="chain" id="PRO_5047373473" evidence="2">
    <location>
        <begin position="23"/>
        <end position="249"/>
    </location>
</feature>
<dbReference type="EMBL" id="JARULN010000001">
    <property type="protein sequence ID" value="MDG5752789.1"/>
    <property type="molecule type" value="Genomic_DNA"/>
</dbReference>
<feature type="transmembrane region" description="Helical" evidence="1">
    <location>
        <begin position="213"/>
        <end position="232"/>
    </location>
</feature>
<dbReference type="RefSeq" id="WP_124563895.1">
    <property type="nucleotide sequence ID" value="NZ_JARRRY010000001.1"/>
</dbReference>
<evidence type="ECO:0000256" key="1">
    <source>
        <dbReference type="SAM" id="Phobius"/>
    </source>
</evidence>
<keyword evidence="1" id="KW-0812">Transmembrane</keyword>
<proteinExistence type="predicted"/>
<dbReference type="InterPro" id="IPR014231">
    <property type="entry name" value="Spore_YpjB"/>
</dbReference>
<feature type="signal peptide" evidence="2">
    <location>
        <begin position="1"/>
        <end position="22"/>
    </location>
</feature>